<protein>
    <submittedName>
        <fullName evidence="5">AraC family transcriptional regulator</fullName>
    </submittedName>
</protein>
<dbReference type="GO" id="GO:0003700">
    <property type="term" value="F:DNA-binding transcription factor activity"/>
    <property type="evidence" value="ECO:0007669"/>
    <property type="project" value="InterPro"/>
</dbReference>
<dbReference type="Pfam" id="PF12833">
    <property type="entry name" value="HTH_18"/>
    <property type="match status" value="1"/>
</dbReference>
<dbReference type="Gene3D" id="1.10.10.60">
    <property type="entry name" value="Homeodomain-like"/>
    <property type="match status" value="2"/>
</dbReference>
<evidence type="ECO:0000256" key="3">
    <source>
        <dbReference type="ARBA" id="ARBA00023163"/>
    </source>
</evidence>
<evidence type="ECO:0000256" key="1">
    <source>
        <dbReference type="ARBA" id="ARBA00023015"/>
    </source>
</evidence>
<reference evidence="5 6" key="1">
    <citation type="submission" date="2019-08" db="EMBL/GenBank/DDBJ databases">
        <title>Complete genome sequence of Terriglobus albidus strain ORNL.</title>
        <authorList>
            <person name="Podar M."/>
        </authorList>
    </citation>
    <scope>NUCLEOTIDE SEQUENCE [LARGE SCALE GENOMIC DNA]</scope>
    <source>
        <strain evidence="5 6">ORNL</strain>
    </source>
</reference>
<evidence type="ECO:0000256" key="2">
    <source>
        <dbReference type="ARBA" id="ARBA00023125"/>
    </source>
</evidence>
<proteinExistence type="predicted"/>
<dbReference type="SUPFAM" id="SSF46689">
    <property type="entry name" value="Homeodomain-like"/>
    <property type="match status" value="2"/>
</dbReference>
<accession>A0A5B9EM20</accession>
<dbReference type="PANTHER" id="PTHR46796">
    <property type="entry name" value="HTH-TYPE TRANSCRIPTIONAL ACTIVATOR RHAS-RELATED"/>
    <property type="match status" value="1"/>
</dbReference>
<keyword evidence="2" id="KW-0238">DNA-binding</keyword>
<evidence type="ECO:0000313" key="6">
    <source>
        <dbReference type="Proteomes" id="UP000321820"/>
    </source>
</evidence>
<dbReference type="OrthoDB" id="112032at2"/>
<keyword evidence="6" id="KW-1185">Reference proteome</keyword>
<dbReference type="InterPro" id="IPR037923">
    <property type="entry name" value="HTH-like"/>
</dbReference>
<organism evidence="5 6">
    <name type="scientific">Terriglobus albidus</name>
    <dbReference type="NCBI Taxonomy" id="1592106"/>
    <lineage>
        <taxon>Bacteria</taxon>
        <taxon>Pseudomonadati</taxon>
        <taxon>Acidobacteriota</taxon>
        <taxon>Terriglobia</taxon>
        <taxon>Terriglobales</taxon>
        <taxon>Acidobacteriaceae</taxon>
        <taxon>Terriglobus</taxon>
    </lineage>
</organism>
<evidence type="ECO:0000313" key="5">
    <source>
        <dbReference type="EMBL" id="QEE31487.1"/>
    </source>
</evidence>
<dbReference type="EMBL" id="CP042806">
    <property type="protein sequence ID" value="QEE31487.1"/>
    <property type="molecule type" value="Genomic_DNA"/>
</dbReference>
<dbReference type="PANTHER" id="PTHR46796:SF2">
    <property type="entry name" value="TRANSCRIPTIONAL REGULATORY PROTEIN"/>
    <property type="match status" value="1"/>
</dbReference>
<keyword evidence="3" id="KW-0804">Transcription</keyword>
<sequence>MHTVQPFRTGIPGIEAFGLASTRQFPRHSHDQFGIGLILSGAHRSWSGFGWVDARAGDIIMVNPGEMHDGSSQDSNGRRWQMIYFAPELISELFDGDAAGSAAVLLPRIRDSRQALRFSRLFGALTERCPDPGHTEECLLHTVVHAFRHHSTRRPGKQILPPSIDKVKRQIDLSPELPHSLQEMAILANTSRFQFLRAFAHATGATPHAYMLQQRVRLARRLIASGKELVQVSCEAGFADQSHMTRAFVRQFGVTPSRYRATVCTNRSRAISFKTRFRQ</sequence>
<dbReference type="PROSITE" id="PS01124">
    <property type="entry name" value="HTH_ARAC_FAMILY_2"/>
    <property type="match status" value="1"/>
</dbReference>
<dbReference type="InterPro" id="IPR018060">
    <property type="entry name" value="HTH_AraC"/>
</dbReference>
<dbReference type="InterPro" id="IPR009057">
    <property type="entry name" value="Homeodomain-like_sf"/>
</dbReference>
<dbReference type="InterPro" id="IPR014710">
    <property type="entry name" value="RmlC-like_jellyroll"/>
</dbReference>
<name>A0A5B9EM20_9BACT</name>
<dbReference type="InterPro" id="IPR003313">
    <property type="entry name" value="AraC-bd"/>
</dbReference>
<evidence type="ECO:0000259" key="4">
    <source>
        <dbReference type="PROSITE" id="PS01124"/>
    </source>
</evidence>
<dbReference type="Pfam" id="PF02311">
    <property type="entry name" value="AraC_binding"/>
    <property type="match status" value="1"/>
</dbReference>
<keyword evidence="1" id="KW-0805">Transcription regulation</keyword>
<dbReference type="KEGG" id="talb:FTW19_21080"/>
<dbReference type="AlphaFoldDB" id="A0A5B9EM20"/>
<dbReference type="Gene3D" id="2.60.120.10">
    <property type="entry name" value="Jelly Rolls"/>
    <property type="match status" value="1"/>
</dbReference>
<dbReference type="SUPFAM" id="SSF51215">
    <property type="entry name" value="Regulatory protein AraC"/>
    <property type="match status" value="1"/>
</dbReference>
<dbReference type="Proteomes" id="UP000321820">
    <property type="component" value="Chromosome"/>
</dbReference>
<dbReference type="GO" id="GO:0043565">
    <property type="term" value="F:sequence-specific DNA binding"/>
    <property type="evidence" value="ECO:0007669"/>
    <property type="project" value="InterPro"/>
</dbReference>
<dbReference type="InterPro" id="IPR050204">
    <property type="entry name" value="AraC_XylS_family_regulators"/>
</dbReference>
<dbReference type="SMART" id="SM00342">
    <property type="entry name" value="HTH_ARAC"/>
    <property type="match status" value="1"/>
</dbReference>
<gene>
    <name evidence="5" type="ORF">FTW19_21080</name>
</gene>
<feature type="domain" description="HTH araC/xylS-type" evidence="4">
    <location>
        <begin position="165"/>
        <end position="262"/>
    </location>
</feature>